<keyword evidence="2" id="KW-1185">Reference proteome</keyword>
<protein>
    <submittedName>
        <fullName evidence="1">Uncharacterized protein</fullName>
    </submittedName>
</protein>
<dbReference type="RefSeq" id="WP_190427075.1">
    <property type="nucleotide sequence ID" value="NZ_JAAOCA010000061.1"/>
</dbReference>
<dbReference type="EMBL" id="JAAOCA010000061">
    <property type="protein sequence ID" value="MBD1602282.1"/>
    <property type="molecule type" value="Genomic_DNA"/>
</dbReference>
<evidence type="ECO:0000313" key="1">
    <source>
        <dbReference type="EMBL" id="MBD1602282.1"/>
    </source>
</evidence>
<reference evidence="1 2" key="1">
    <citation type="journal article" date="2020" name="Insects">
        <title>Bacteria Belonging to Pseudomonas typographi sp. nov. from the Bark Beetle Ips typographus Have Genomic Potential to Aid in the Host Ecology.</title>
        <authorList>
            <person name="Peral-Aranega E."/>
            <person name="Saati-Santamaria Z."/>
            <person name="Kolarik M."/>
            <person name="Rivas R."/>
            <person name="Garcia-Fraile P."/>
        </authorList>
    </citation>
    <scope>NUCLEOTIDE SEQUENCE [LARGE SCALE GENOMIC DNA]</scope>
    <source>
        <strain evidence="1 2">CA3A</strain>
    </source>
</reference>
<proteinExistence type="predicted"/>
<organism evidence="1 2">
    <name type="scientific">Pseudomonas typographi</name>
    <dbReference type="NCBI Taxonomy" id="2715964"/>
    <lineage>
        <taxon>Bacteria</taxon>
        <taxon>Pseudomonadati</taxon>
        <taxon>Pseudomonadota</taxon>
        <taxon>Gammaproteobacteria</taxon>
        <taxon>Pseudomonadales</taxon>
        <taxon>Pseudomonadaceae</taxon>
        <taxon>Pseudomonas</taxon>
    </lineage>
</organism>
<evidence type="ECO:0000313" key="2">
    <source>
        <dbReference type="Proteomes" id="UP000805841"/>
    </source>
</evidence>
<accession>A0ABR7ZA35</accession>
<gene>
    <name evidence="1" type="ORF">HAQ05_26745</name>
</gene>
<comment type="caution">
    <text evidence="1">The sequence shown here is derived from an EMBL/GenBank/DDBJ whole genome shotgun (WGS) entry which is preliminary data.</text>
</comment>
<sequence>MSIEYKAEKGRFGDLKITQSHIENWQARIALGLIDRFGLIAAEPDGFDEAGRQKGRVLSPEEVVTRAFSIAELAVKEIADRGWLIPVDESEKA</sequence>
<name>A0ABR7ZA35_9PSED</name>
<dbReference type="Proteomes" id="UP000805841">
    <property type="component" value="Unassembled WGS sequence"/>
</dbReference>